<dbReference type="InterPro" id="IPR038765">
    <property type="entry name" value="Papain-like_cys_pep_sf"/>
</dbReference>
<name>A0ABY6GXI8_9GAMM</name>
<feature type="compositionally biased region" description="Basic and acidic residues" evidence="1">
    <location>
        <begin position="1613"/>
        <end position="1634"/>
    </location>
</feature>
<dbReference type="RefSeq" id="WP_262599948.1">
    <property type="nucleotide sequence ID" value="NZ_CP103300.1"/>
</dbReference>
<evidence type="ECO:0000313" key="3">
    <source>
        <dbReference type="EMBL" id="UYM17385.1"/>
    </source>
</evidence>
<dbReference type="PANTHER" id="PTHR42759">
    <property type="entry name" value="MOXR FAMILY PROTEIN"/>
    <property type="match status" value="1"/>
</dbReference>
<keyword evidence="4" id="KW-1185">Reference proteome</keyword>
<dbReference type="SMART" id="SM00382">
    <property type="entry name" value="AAA"/>
    <property type="match status" value="2"/>
</dbReference>
<dbReference type="InterPro" id="IPR011704">
    <property type="entry name" value="ATPase_dyneun-rel_AAA"/>
</dbReference>
<dbReference type="InterPro" id="IPR003593">
    <property type="entry name" value="AAA+_ATPase"/>
</dbReference>
<dbReference type="SUPFAM" id="SSF52540">
    <property type="entry name" value="P-loop containing nucleoside triphosphate hydrolases"/>
    <property type="match status" value="2"/>
</dbReference>
<evidence type="ECO:0000313" key="4">
    <source>
        <dbReference type="Proteomes" id="UP001163255"/>
    </source>
</evidence>
<feature type="domain" description="AAA+ ATPase" evidence="2">
    <location>
        <begin position="928"/>
        <end position="1058"/>
    </location>
</feature>
<dbReference type="EMBL" id="CP103300">
    <property type="protein sequence ID" value="UYM17385.1"/>
    <property type="molecule type" value="Genomic_DNA"/>
</dbReference>
<dbReference type="InterPro" id="IPR050764">
    <property type="entry name" value="CbbQ/NirQ/NorQ/GpvN"/>
</dbReference>
<reference evidence="3" key="1">
    <citation type="submission" date="2022-10" db="EMBL/GenBank/DDBJ databases">
        <title>Completed Genome Sequence of two octocoral isolated bacterium, Endozoicomonas euniceicola EF212T and Endozoicomonas gorgoniicola PS125T.</title>
        <authorList>
            <person name="Chiou Y.-J."/>
            <person name="Chen Y.-H."/>
        </authorList>
    </citation>
    <scope>NUCLEOTIDE SEQUENCE</scope>
    <source>
        <strain evidence="3">EF212</strain>
    </source>
</reference>
<feature type="region of interest" description="Disordered" evidence="1">
    <location>
        <begin position="1575"/>
        <end position="1651"/>
    </location>
</feature>
<dbReference type="Pfam" id="PF07728">
    <property type="entry name" value="AAA_5"/>
    <property type="match status" value="1"/>
</dbReference>
<dbReference type="Proteomes" id="UP001163255">
    <property type="component" value="Chromosome"/>
</dbReference>
<feature type="compositionally biased region" description="Basic and acidic residues" evidence="1">
    <location>
        <begin position="1212"/>
        <end position="1221"/>
    </location>
</feature>
<dbReference type="Gene3D" id="3.10.620.30">
    <property type="match status" value="1"/>
</dbReference>
<dbReference type="Gene3D" id="3.40.50.300">
    <property type="entry name" value="P-loop containing nucleotide triphosphate hydrolases"/>
    <property type="match status" value="2"/>
</dbReference>
<dbReference type="CDD" id="cd00009">
    <property type="entry name" value="AAA"/>
    <property type="match status" value="1"/>
</dbReference>
<protein>
    <submittedName>
        <fullName evidence="3">AAA family ATPase</fullName>
    </submittedName>
</protein>
<evidence type="ECO:0000256" key="1">
    <source>
        <dbReference type="SAM" id="MobiDB-lite"/>
    </source>
</evidence>
<sequence length="2339" mass="263816">MDVTKYSLILSGILIRSIYRSFFRLPKRLLPRSVLLLLALSTQASSIVVDSAGAGFPGLFENDRSTAYVNLSSDHELDQLLGYVVTQFPDHIIRYITKATDLQEGGLETRLFLDDQGNVSAPAPGMMFNDRAVILVVDYRQMTATQVAELNGILDSVRTYNGKRLSNTTRILAVADESVLSAAWSADAPGSDFWRRVNNIGQAPDISLLRKQASHCVPTLEQYVRRHVWDSIPFDVSHLPAKTLDFASGLSAGDVLSGGIELDSGGGLIFRDAALGDFGDALFILKDAPWEDIAFKVQLANTLASRGMDSGDQCLALPARFFLQRKDTSPGVMAQTLEAFGKRHQDAETRWFPLNSVNFDLVFSEMALRKGQLVKSGVGGNLKQNFQGIEVTSTLTNHQWKRLTGLLSAGGQLENLTLRVREKDQPVVVPDNLFQRQEEAVNGSLVQRLSGTLSLEKIREEHPGAHIEVVSPSLDASQLLETIRMESRQNRRFQKHSTDFYKALQTSARQIIITGLESNPDIQKLLEPLLSGTPSVPRFGQLSLINSQPDIRVQWLEPGLAVTSSWSEWLSHNPEHDEAAPSVSSPSEPVHVNWNRPEQLVKTVSEAIQNHALVYLEGPPGSGKSYTASRVAKKLAGQQTVYQLTTGPTSRRQDLFGEQALRPLPDYPDDSETLFVEGPILQWAQQRSKNGEPVILILDEGNLLDKNVQVLLSGVTLQQPFISSNGDAYYLTPEHRLVITGNPLSFEGRYLIPELHNHAKTIRFAAMDSSGLSGQVIAPFLEVMDSQRCQRDGCDWIADLLLDNLAGYQGQLPGYSFSARDTLDVLSRFQFYLGDLAQKSTHEIENTLKQALHDSFSGLLAGQKRSVGLSSRAYYVKHHAFDAFYERLKHQSTSLNLENDSTRTLARRIWLELERVAGENNHHRSHPGRHGMMIEGPAGRGKDVVLDIVMKQWREDWALKGLILPPPLRITAGYNNWDRLKALIIRAKTEGRILIVSELNLLPTHFLEGVLNDVLSGEAAPGFFLIATVNPVQYSGRHAFSSALASRFTQLILDEYTLNDFKVIAASYTDSSFSDDIALWHHKRVETLKQNKALAVPAVMMMIEYLKALDKSEAVNPNALRNRFMTFYRLYLKDGWRPEPIVVPVEADVVKILEKELAPVPETSLMTKLFSLVVGEPETKETKEEATEGQTPEAVYHSGQPATQNEPAKVVPEVEKPDQRTTGKQPQPFMERTAAVMEQGVAATVDTIANVLQAARGYIPANPLANVLQAARQHAPFNVGQHLPDFLKKYLPKVSAGNHALDGDFHQRQTNRLNKRFTSDFPSAFYRMDIKWLKIYDNGEVKLEPFPAGELTHYQPDSVQTDLSESLLPGQHHGTQDITRRGTLTSLFPHEKLVAIWTEDNRGQPVEVQYDARRGIYTANLPDAGYFSKTQLHYVVEEDKAVDEAESLAPSAAYQAPLVWINRLNRLMSQRPLLAIELDHYKSLSQKQRVESIIAYVKRFTAPDKAIESLKNQKSDIEMLAELIERRIGTCRHIAYAAAGLMQFYGIPVRVMFNESHTWVEYSLNNGKTWQTSETWGTYGGAENPEDFGDQSLISGHDDSDDSSVATAVPEQTLKDESTVNREPSDLDDSRERPQMALPTESPKESPVSSWLQPLKQTANYLFQSILKSREGDEQDLAEAYVPKRSLQSKEKLVIQRIFYHSHNTDHYRQSIQHVVMEDNGRARFVDLPYHGIRIPVALPSDIEEQQLSNPHALRGQQVVKAGEKTQLGSLYPHEKLLALSSEGVTPEQFLVEYDAFQGLYFVTVNKGTSIADDITLHFLIQEDEPSLSRKTWLTDKQLLDKQQPKLINAELRKKVDDFFAEHSELYKKIGIEPGMDSKVKMEKILAFTEQFRLALSAIEDSSLISLFSQMKHILESRCNYRFFIATMLAEYFEVGTVRKVSNDKRIFVEFSADGTRWHSYNLNENFICNDYSKDYDIEPAGLELLQPGLDSFREETRDPRLSGIGPQVLRFVESDFESTIPDGRDKFLEIYHARDASIDKALSLFKHLLLYFNVKPHVMKDLSLLVMKDPKVRQKISPWLSEQIENLPETYDPILYLISKHSKKEVNGRLNGSPFAELERLMIKKTSSLTQSWKYQPPGQLQLSRLLANKAAFAYTSEHHEQQQNRRVIFNVGESPLLDPHKVARYQTILFNKLDEGKENSMSSEEKRKILDQALLDAARHLTRITGFAKQYSSILKRRRDDSYGSDIFALLVYKPEFPESELFWSLIFYDQKDGTSTSFENLLQVSVPLSPNWLPEKWQDSVIVDDDMLDRLVTRYLESLSREQVDNLRKALQSPVQ</sequence>
<proteinExistence type="predicted"/>
<feature type="region of interest" description="Disordered" evidence="1">
    <location>
        <begin position="1177"/>
        <end position="1226"/>
    </location>
</feature>
<evidence type="ECO:0000259" key="2">
    <source>
        <dbReference type="SMART" id="SM00382"/>
    </source>
</evidence>
<accession>A0ABY6GXI8</accession>
<organism evidence="3 4">
    <name type="scientific">Endozoicomonas euniceicola</name>
    <dbReference type="NCBI Taxonomy" id="1234143"/>
    <lineage>
        <taxon>Bacteria</taxon>
        <taxon>Pseudomonadati</taxon>
        <taxon>Pseudomonadota</taxon>
        <taxon>Gammaproteobacteria</taxon>
        <taxon>Oceanospirillales</taxon>
        <taxon>Endozoicomonadaceae</taxon>
        <taxon>Endozoicomonas</taxon>
    </lineage>
</organism>
<feature type="domain" description="AAA+ ATPase" evidence="2">
    <location>
        <begin position="610"/>
        <end position="744"/>
    </location>
</feature>
<feature type="compositionally biased region" description="Basic and acidic residues" evidence="1">
    <location>
        <begin position="1177"/>
        <end position="1186"/>
    </location>
</feature>
<dbReference type="PANTHER" id="PTHR42759:SF1">
    <property type="entry name" value="MAGNESIUM-CHELATASE SUBUNIT CHLD"/>
    <property type="match status" value="1"/>
</dbReference>
<dbReference type="InterPro" id="IPR027417">
    <property type="entry name" value="P-loop_NTPase"/>
</dbReference>
<gene>
    <name evidence="3" type="ORF">NX720_05555</name>
</gene>
<dbReference type="SUPFAM" id="SSF54001">
    <property type="entry name" value="Cysteine proteinases"/>
    <property type="match status" value="1"/>
</dbReference>